<dbReference type="GO" id="GO:0016987">
    <property type="term" value="F:sigma factor activity"/>
    <property type="evidence" value="ECO:0007669"/>
    <property type="project" value="UniProtKB-KW"/>
</dbReference>
<protein>
    <submittedName>
        <fullName evidence="7">Sigma-70 family RNA polymerase sigma factor</fullName>
    </submittedName>
</protein>
<comment type="similarity">
    <text evidence="1">Belongs to the sigma-70 factor family. ECF subfamily.</text>
</comment>
<evidence type="ECO:0000256" key="1">
    <source>
        <dbReference type="ARBA" id="ARBA00010641"/>
    </source>
</evidence>
<dbReference type="InterPro" id="IPR013249">
    <property type="entry name" value="RNA_pol_sigma70_r4_t2"/>
</dbReference>
<dbReference type="PANTHER" id="PTHR43133">
    <property type="entry name" value="RNA POLYMERASE ECF-TYPE SIGMA FACTO"/>
    <property type="match status" value="1"/>
</dbReference>
<evidence type="ECO:0000256" key="5">
    <source>
        <dbReference type="ARBA" id="ARBA00023163"/>
    </source>
</evidence>
<dbReference type="OrthoDB" id="9780326at2"/>
<dbReference type="NCBIfam" id="TIGR02937">
    <property type="entry name" value="sigma70-ECF"/>
    <property type="match status" value="1"/>
</dbReference>
<dbReference type="InterPro" id="IPR036388">
    <property type="entry name" value="WH-like_DNA-bd_sf"/>
</dbReference>
<keyword evidence="5" id="KW-0804">Transcription</keyword>
<dbReference type="GO" id="GO:0003677">
    <property type="term" value="F:DNA binding"/>
    <property type="evidence" value="ECO:0007669"/>
    <property type="project" value="UniProtKB-KW"/>
</dbReference>
<dbReference type="SUPFAM" id="SSF88946">
    <property type="entry name" value="Sigma2 domain of RNA polymerase sigma factors"/>
    <property type="match status" value="1"/>
</dbReference>
<reference evidence="7 8" key="2">
    <citation type="submission" date="2019-08" db="EMBL/GenBank/DDBJ databases">
        <title>Jejuicoccus antrihumi gen. nov., sp. nov., a new member of the family Dermacoccaceae isolated from a cave.</title>
        <authorList>
            <person name="Schumann P."/>
            <person name="Kim I.S."/>
        </authorList>
    </citation>
    <scope>NUCLEOTIDE SEQUENCE [LARGE SCALE GENOMIC DNA]</scope>
    <source>
        <strain evidence="7 8">C5-26</strain>
    </source>
</reference>
<sequence length="213" mass="23548">MGDVATEPDIDSAQWLATLRESGPAHDDAVARLHGLLLRVGLRHAHSRAAGTGLGGPELDDLAHQAASDALLSILRRLDSFRGESRFTTWAYKFVILEVSSKIGRHFWQRAETSWDEPDWTQLPAAFGASPEETLAAAEIVGEVQFAVAHHLTEYQREIFVHVVVEGIPLDALVARLGITRGTVYKAVFDARRKIRKHLTETGHLAQKGQHHD</sequence>
<dbReference type="Gene3D" id="1.10.1740.10">
    <property type="match status" value="1"/>
</dbReference>
<proteinExistence type="inferred from homology"/>
<dbReference type="Proteomes" id="UP000320244">
    <property type="component" value="Unassembled WGS sequence"/>
</dbReference>
<evidence type="ECO:0000256" key="4">
    <source>
        <dbReference type="ARBA" id="ARBA00023125"/>
    </source>
</evidence>
<organism evidence="7 8">
    <name type="scientific">Leekyejoonella antrihumi</name>
    <dbReference type="NCBI Taxonomy" id="1660198"/>
    <lineage>
        <taxon>Bacteria</taxon>
        <taxon>Bacillati</taxon>
        <taxon>Actinomycetota</taxon>
        <taxon>Actinomycetes</taxon>
        <taxon>Micrococcales</taxon>
        <taxon>Dermacoccaceae</taxon>
        <taxon>Leekyejoonella</taxon>
    </lineage>
</organism>
<dbReference type="InterPro" id="IPR014284">
    <property type="entry name" value="RNA_pol_sigma-70_dom"/>
</dbReference>
<dbReference type="PANTHER" id="PTHR43133:SF8">
    <property type="entry name" value="RNA POLYMERASE SIGMA FACTOR HI_1459-RELATED"/>
    <property type="match status" value="1"/>
</dbReference>
<keyword evidence="8" id="KW-1185">Reference proteome</keyword>
<dbReference type="InterPro" id="IPR013325">
    <property type="entry name" value="RNA_pol_sigma_r2"/>
</dbReference>
<dbReference type="EMBL" id="VCQV01000023">
    <property type="protein sequence ID" value="TWP34959.1"/>
    <property type="molecule type" value="Genomic_DNA"/>
</dbReference>
<evidence type="ECO:0000256" key="3">
    <source>
        <dbReference type="ARBA" id="ARBA00023082"/>
    </source>
</evidence>
<keyword evidence="3" id="KW-0731">Sigma factor</keyword>
<evidence type="ECO:0000256" key="2">
    <source>
        <dbReference type="ARBA" id="ARBA00023015"/>
    </source>
</evidence>
<dbReference type="Pfam" id="PF08281">
    <property type="entry name" value="Sigma70_r4_2"/>
    <property type="match status" value="1"/>
</dbReference>
<dbReference type="GO" id="GO:0006352">
    <property type="term" value="P:DNA-templated transcription initiation"/>
    <property type="evidence" value="ECO:0007669"/>
    <property type="project" value="InterPro"/>
</dbReference>
<gene>
    <name evidence="7" type="ORF">FGL98_15565</name>
</gene>
<accession>A0A563DXV7</accession>
<dbReference type="SUPFAM" id="SSF88659">
    <property type="entry name" value="Sigma3 and sigma4 domains of RNA polymerase sigma factors"/>
    <property type="match status" value="1"/>
</dbReference>
<evidence type="ECO:0000259" key="6">
    <source>
        <dbReference type="Pfam" id="PF08281"/>
    </source>
</evidence>
<keyword evidence="4" id="KW-0238">DNA-binding</keyword>
<dbReference type="InterPro" id="IPR013324">
    <property type="entry name" value="RNA_pol_sigma_r3/r4-like"/>
</dbReference>
<feature type="domain" description="RNA polymerase sigma factor 70 region 4 type 2" evidence="6">
    <location>
        <begin position="151"/>
        <end position="195"/>
    </location>
</feature>
<evidence type="ECO:0000313" key="8">
    <source>
        <dbReference type="Proteomes" id="UP000320244"/>
    </source>
</evidence>
<dbReference type="AlphaFoldDB" id="A0A563DXV7"/>
<dbReference type="InterPro" id="IPR039425">
    <property type="entry name" value="RNA_pol_sigma-70-like"/>
</dbReference>
<dbReference type="Gene3D" id="1.10.10.10">
    <property type="entry name" value="Winged helix-like DNA-binding domain superfamily/Winged helix DNA-binding domain"/>
    <property type="match status" value="1"/>
</dbReference>
<name>A0A563DXV7_9MICO</name>
<comment type="caution">
    <text evidence="7">The sequence shown here is derived from an EMBL/GenBank/DDBJ whole genome shotgun (WGS) entry which is preliminary data.</text>
</comment>
<evidence type="ECO:0000313" key="7">
    <source>
        <dbReference type="EMBL" id="TWP34959.1"/>
    </source>
</evidence>
<keyword evidence="2" id="KW-0805">Transcription regulation</keyword>
<reference evidence="7 8" key="1">
    <citation type="submission" date="2019-05" db="EMBL/GenBank/DDBJ databases">
        <authorList>
            <person name="Lee S.D."/>
        </authorList>
    </citation>
    <scope>NUCLEOTIDE SEQUENCE [LARGE SCALE GENOMIC DNA]</scope>
    <source>
        <strain evidence="7 8">C5-26</strain>
    </source>
</reference>